<evidence type="ECO:0000256" key="2">
    <source>
        <dbReference type="ARBA" id="ARBA00022475"/>
    </source>
</evidence>
<evidence type="ECO:0000256" key="5">
    <source>
        <dbReference type="ARBA" id="ARBA00023136"/>
    </source>
</evidence>
<feature type="transmembrane region" description="Helical" evidence="6">
    <location>
        <begin position="306"/>
        <end position="327"/>
    </location>
</feature>
<evidence type="ECO:0000313" key="7">
    <source>
        <dbReference type="EMBL" id="QWC11395.1"/>
    </source>
</evidence>
<keyword evidence="5 6" id="KW-0472">Membrane</keyword>
<feature type="transmembrane region" description="Helical" evidence="6">
    <location>
        <begin position="219"/>
        <end position="240"/>
    </location>
</feature>
<dbReference type="RefSeq" id="WP_210231072.1">
    <property type="nucleotide sequence ID" value="NZ_CP076022.1"/>
</dbReference>
<dbReference type="PANTHER" id="PTHR42770">
    <property type="entry name" value="AMINO ACID TRANSPORTER-RELATED"/>
    <property type="match status" value="1"/>
</dbReference>
<name>A0A975M7I9_9MICC</name>
<evidence type="ECO:0000256" key="1">
    <source>
        <dbReference type="ARBA" id="ARBA00004651"/>
    </source>
</evidence>
<keyword evidence="3 6" id="KW-0812">Transmembrane</keyword>
<dbReference type="Proteomes" id="UP000676885">
    <property type="component" value="Chromosome"/>
</dbReference>
<dbReference type="PANTHER" id="PTHR42770:SF7">
    <property type="entry name" value="MEMBRANE PROTEIN"/>
    <property type="match status" value="1"/>
</dbReference>
<feature type="transmembrane region" description="Helical" evidence="6">
    <location>
        <begin position="454"/>
        <end position="478"/>
    </location>
</feature>
<feature type="transmembrane region" description="Helical" evidence="6">
    <location>
        <begin position="420"/>
        <end position="442"/>
    </location>
</feature>
<evidence type="ECO:0000313" key="8">
    <source>
        <dbReference type="Proteomes" id="UP000676885"/>
    </source>
</evidence>
<evidence type="ECO:0000256" key="3">
    <source>
        <dbReference type="ARBA" id="ARBA00022692"/>
    </source>
</evidence>
<proteinExistence type="predicted"/>
<sequence length="504" mass="53334">MGSSTQSRPATSLEHSGKGLASGKLGLFPSTVIGLASTAPLYSLAATLGFIVMAAGAQAPAALIAAFIPMCLTAFAYRELNTAIPDSGTAFTWAAKAFGPRTGWMAGWGVMVAGVIVMASQTEVASKYLLLLIGDGSIAENKFLVTAFGAVIIVAMTWVSYRNVETGAWAQYLLMALQYAAIIAFCIGLYFAIGAAPVLGLQFSWDWFNPFASDNPAGFMQAVLIAIFIYWGWDTCLALAEETKNPRTTPGFAALLSTVMLLVTYIGITVLAMMFAGVGTEGKGLANPDGAEDVFFALRIDALGSWGWLLVFAVAVSALATCQTTILPTARGTLAMGVYGALPKRFSTISALYKTPSYSTLFTGAASLVFYVGMTIISGDILADTIESTSLAVAMYYAITSFACIWYFRSSLFSSARNILMRFALPLIGGLMMTGVFLYSAVSMLDPEYGTTTVLGTSGTFVMGVGSLAAGFLVMALWSRRPAARDYFEGRSLNEATPVLVPEH</sequence>
<dbReference type="GO" id="GO:0005886">
    <property type="term" value="C:plasma membrane"/>
    <property type="evidence" value="ECO:0007669"/>
    <property type="project" value="UniProtKB-SubCell"/>
</dbReference>
<evidence type="ECO:0000256" key="6">
    <source>
        <dbReference type="SAM" id="Phobius"/>
    </source>
</evidence>
<feature type="transmembrane region" description="Helical" evidence="6">
    <location>
        <begin position="142"/>
        <end position="161"/>
    </location>
</feature>
<feature type="transmembrane region" description="Helical" evidence="6">
    <location>
        <begin position="358"/>
        <end position="377"/>
    </location>
</feature>
<accession>A0A975M7I9</accession>
<dbReference type="GO" id="GO:0022857">
    <property type="term" value="F:transmembrane transporter activity"/>
    <property type="evidence" value="ECO:0007669"/>
    <property type="project" value="InterPro"/>
</dbReference>
<feature type="transmembrane region" description="Helical" evidence="6">
    <location>
        <begin position="103"/>
        <end position="122"/>
    </location>
</feature>
<feature type="transmembrane region" description="Helical" evidence="6">
    <location>
        <begin position="59"/>
        <end position="77"/>
    </location>
</feature>
<dbReference type="AlphaFoldDB" id="A0A975M7I9"/>
<protein>
    <submittedName>
        <fullName evidence="7">APC family permease</fullName>
    </submittedName>
</protein>
<keyword evidence="4 6" id="KW-1133">Transmembrane helix</keyword>
<dbReference type="InterPro" id="IPR002293">
    <property type="entry name" value="AA/rel_permease1"/>
</dbReference>
<organism evidence="7 8">
    <name type="scientific">Arthrobacter jiangjiafuii</name>
    <dbReference type="NCBI Taxonomy" id="2817475"/>
    <lineage>
        <taxon>Bacteria</taxon>
        <taxon>Bacillati</taxon>
        <taxon>Actinomycetota</taxon>
        <taxon>Actinomycetes</taxon>
        <taxon>Micrococcales</taxon>
        <taxon>Micrococcaceae</taxon>
        <taxon>Arthrobacter</taxon>
    </lineage>
</organism>
<keyword evidence="2" id="KW-1003">Cell membrane</keyword>
<feature type="transmembrane region" description="Helical" evidence="6">
    <location>
        <begin position="173"/>
        <end position="199"/>
    </location>
</feature>
<evidence type="ECO:0000256" key="4">
    <source>
        <dbReference type="ARBA" id="ARBA00022989"/>
    </source>
</evidence>
<dbReference type="EMBL" id="CP076022">
    <property type="protein sequence ID" value="QWC11395.1"/>
    <property type="molecule type" value="Genomic_DNA"/>
</dbReference>
<dbReference type="Pfam" id="PF13520">
    <property type="entry name" value="AA_permease_2"/>
    <property type="match status" value="1"/>
</dbReference>
<comment type="subcellular location">
    <subcellularLocation>
        <location evidence="1">Cell membrane</location>
        <topology evidence="1">Multi-pass membrane protein</topology>
    </subcellularLocation>
</comment>
<dbReference type="InterPro" id="IPR050367">
    <property type="entry name" value="APC_superfamily"/>
</dbReference>
<feature type="transmembrane region" description="Helical" evidence="6">
    <location>
        <begin position="389"/>
        <end position="408"/>
    </location>
</feature>
<keyword evidence="8" id="KW-1185">Reference proteome</keyword>
<feature type="transmembrane region" description="Helical" evidence="6">
    <location>
        <begin position="252"/>
        <end position="278"/>
    </location>
</feature>
<reference evidence="7 8" key="1">
    <citation type="submission" date="2021-05" db="EMBL/GenBank/DDBJ databases">
        <title>Novel species in genus Arthrobacter.</title>
        <authorList>
            <person name="Zhang G."/>
        </authorList>
    </citation>
    <scope>NUCLEOTIDE SEQUENCE [LARGE SCALE GENOMIC DNA]</scope>
    <source>
        <strain evidence="8">zg-ZUI227</strain>
    </source>
</reference>
<dbReference type="Gene3D" id="1.20.1740.10">
    <property type="entry name" value="Amino acid/polyamine transporter I"/>
    <property type="match status" value="1"/>
</dbReference>
<dbReference type="KEGG" id="ajg:KKR91_07535"/>
<feature type="transmembrane region" description="Helical" evidence="6">
    <location>
        <begin position="32"/>
        <end position="53"/>
    </location>
</feature>
<dbReference type="PIRSF" id="PIRSF006060">
    <property type="entry name" value="AA_transporter"/>
    <property type="match status" value="1"/>
</dbReference>
<gene>
    <name evidence="7" type="ORF">KKR91_07535</name>
</gene>